<evidence type="ECO:0000256" key="2">
    <source>
        <dbReference type="SAM" id="Phobius"/>
    </source>
</evidence>
<keyword evidence="2" id="KW-0812">Transmembrane</keyword>
<feature type="transmembrane region" description="Helical" evidence="2">
    <location>
        <begin position="206"/>
        <end position="228"/>
    </location>
</feature>
<dbReference type="EMBL" id="JAACFV010000250">
    <property type="protein sequence ID" value="KAF7502465.1"/>
    <property type="molecule type" value="Genomic_DNA"/>
</dbReference>
<feature type="transmembrane region" description="Helical" evidence="2">
    <location>
        <begin position="73"/>
        <end position="92"/>
    </location>
</feature>
<reference evidence="4" key="1">
    <citation type="submission" date="2020-02" db="EMBL/GenBank/DDBJ databases">
        <authorList>
            <person name="Palmer J.M."/>
        </authorList>
    </citation>
    <scope>NUCLEOTIDE SEQUENCE</scope>
    <source>
        <strain evidence="4">EPUS1.4</strain>
        <tissue evidence="4">Thallus</tissue>
    </source>
</reference>
<dbReference type="Proteomes" id="UP000606974">
    <property type="component" value="Unassembled WGS sequence"/>
</dbReference>
<feature type="transmembrane region" description="Helical" evidence="2">
    <location>
        <begin position="138"/>
        <end position="157"/>
    </location>
</feature>
<dbReference type="AlphaFoldDB" id="A0A8H7DYK3"/>
<keyword evidence="3" id="KW-0732">Signal</keyword>
<keyword evidence="5" id="KW-1185">Reference proteome</keyword>
<keyword evidence="2" id="KW-0472">Membrane</keyword>
<proteinExistence type="predicted"/>
<feature type="chain" id="PRO_5034705435" evidence="3">
    <location>
        <begin position="19"/>
        <end position="391"/>
    </location>
</feature>
<organism evidence="4 5">
    <name type="scientific">Endocarpon pusillum</name>
    <dbReference type="NCBI Taxonomy" id="364733"/>
    <lineage>
        <taxon>Eukaryota</taxon>
        <taxon>Fungi</taxon>
        <taxon>Dikarya</taxon>
        <taxon>Ascomycota</taxon>
        <taxon>Pezizomycotina</taxon>
        <taxon>Eurotiomycetes</taxon>
        <taxon>Chaetothyriomycetidae</taxon>
        <taxon>Verrucariales</taxon>
        <taxon>Verrucariaceae</taxon>
        <taxon>Endocarpon</taxon>
    </lineage>
</organism>
<evidence type="ECO:0000256" key="3">
    <source>
        <dbReference type="SAM" id="SignalP"/>
    </source>
</evidence>
<feature type="transmembrane region" description="Helical" evidence="2">
    <location>
        <begin position="280"/>
        <end position="304"/>
    </location>
</feature>
<accession>A0A8H7DYK3</accession>
<feature type="transmembrane region" description="Helical" evidence="2">
    <location>
        <begin position="104"/>
        <end position="126"/>
    </location>
</feature>
<sequence length="391" mass="42847">MAILVQFLFFAGLATSLAIRDSANTGGAASETCGFQGNSDIYGLGIRLGIYLQWISSCLSFHGRFNKRWSTGLVDVATIFEIALFIATLFLVADQGSTVYSVEIMLMTLIFFGDFYFVQVAAVLSYRNFSGMFSLAGMLLRLLLCLAMLSFSVWFWFPGFDRFQDTACGSYAFIFAKAPISAGGVRKFLQGLACIHLVVWTIPLSLPMITACGVVAMAFMIVLIEAMLTGRDGSDGRLGFFASAANFWQTPLEDLGGNDKTDDVADPWDSEKARRRRRGALFVLPFLIAFMIVTIELTLAFNSITGVYTIKSTGQLIPFIVGLGGIWTTVNDLVIDYYKAKTKAEEEMQADTRAAEEQTNGDARDEKHSATGTDLLINGEDMGIHSLPQNT</sequence>
<feature type="region of interest" description="Disordered" evidence="1">
    <location>
        <begin position="348"/>
        <end position="372"/>
    </location>
</feature>
<evidence type="ECO:0000256" key="1">
    <source>
        <dbReference type="SAM" id="MobiDB-lite"/>
    </source>
</evidence>
<feature type="transmembrane region" description="Helical" evidence="2">
    <location>
        <begin position="316"/>
        <end position="338"/>
    </location>
</feature>
<comment type="caution">
    <text evidence="4">The sequence shown here is derived from an EMBL/GenBank/DDBJ whole genome shotgun (WGS) entry which is preliminary data.</text>
</comment>
<protein>
    <submittedName>
        <fullName evidence="4">Uncharacterized protein</fullName>
    </submittedName>
</protein>
<evidence type="ECO:0000313" key="4">
    <source>
        <dbReference type="EMBL" id="KAF7502465.1"/>
    </source>
</evidence>
<keyword evidence="2" id="KW-1133">Transmembrane helix</keyword>
<feature type="signal peptide" evidence="3">
    <location>
        <begin position="1"/>
        <end position="18"/>
    </location>
</feature>
<name>A0A8H7DYK3_9EURO</name>
<evidence type="ECO:0000313" key="5">
    <source>
        <dbReference type="Proteomes" id="UP000606974"/>
    </source>
</evidence>
<dbReference type="OrthoDB" id="3945378at2759"/>
<gene>
    <name evidence="4" type="ORF">GJ744_005793</name>
</gene>